<keyword evidence="5" id="KW-1185">Reference proteome</keyword>
<keyword evidence="2" id="KW-0472">Membrane</keyword>
<feature type="transmembrane region" description="Helical" evidence="2">
    <location>
        <begin position="216"/>
        <end position="234"/>
    </location>
</feature>
<feature type="region of interest" description="Disordered" evidence="1">
    <location>
        <begin position="125"/>
        <end position="151"/>
    </location>
</feature>
<evidence type="ECO:0000313" key="5">
    <source>
        <dbReference type="Proteomes" id="UP000005203"/>
    </source>
</evidence>
<evidence type="ECO:0000256" key="3">
    <source>
        <dbReference type="SAM" id="SignalP"/>
    </source>
</evidence>
<evidence type="ECO:0000256" key="2">
    <source>
        <dbReference type="SAM" id="Phobius"/>
    </source>
</evidence>
<dbReference type="RefSeq" id="XP_006561051.1">
    <property type="nucleotide sequence ID" value="XM_006560988.3"/>
</dbReference>
<feature type="compositionally biased region" description="Basic and acidic residues" evidence="1">
    <location>
        <begin position="136"/>
        <end position="151"/>
    </location>
</feature>
<dbReference type="KEGG" id="ame:102655520"/>
<keyword evidence="3" id="KW-0732">Signal</keyword>
<dbReference type="Proteomes" id="UP000005203">
    <property type="component" value="Linkage group LG15"/>
</dbReference>
<sequence>MRVTRILSVLAVAWLASGVKDHVAALNETSHHSPDQPIENEVSLDSGETTTDHHHHPHQTVPGKPTKLDVNVNQIVQTDDRSRYLAEATDPNNSTSPVSRGGEEEEEEGRKEGIVRLVLGDDPAGNASRIMLGSGDGRKGEKGKEERRPDAREHVVKMIRGLRKDLVAGRKARNFLNAIFQGKSSFLTGFGLGFLAFGLKKLLLPLIFGVQIIKSVLLALFLPSIIGSIGNIVGKGVSSFAQSSHTTAQPEENFEFKDNSDLYNDDYLTRQPVGTLPASAMYDETMMQSQKTPEIASRYSFTDHRMTHANAVADRYYTRHVAANGLSKKQDFKVFHEIPTSSLLLTNYDPFYSPLLSRLDAVFSRLGHTSEGCREYAVCAMYRSPARYAPYSNLVSAQLSRELNELRRPSSDNPDVLRFFRYMKAAKDGQDGVKCEAAYSNCAFAREDQSLRQNQAMLATYQDIDKLVHARKL</sequence>
<dbReference type="OrthoDB" id="6334967at2759"/>
<feature type="chain" id="PRO_5044659449" evidence="3">
    <location>
        <begin position="19"/>
        <end position="473"/>
    </location>
</feature>
<keyword evidence="2" id="KW-1133">Transmembrane helix</keyword>
<name>A0A7M7GP42_APIME</name>
<gene>
    <name evidence="4" type="primary">102655520</name>
    <name evidence="6" type="synonym">LOC102655520</name>
</gene>
<reference evidence="4" key="1">
    <citation type="submission" date="2021-01" db="UniProtKB">
        <authorList>
            <consortium name="EnsemblMetazoa"/>
        </authorList>
    </citation>
    <scope>IDENTIFICATION</scope>
    <source>
        <strain evidence="4">DH4</strain>
    </source>
</reference>
<evidence type="ECO:0000256" key="1">
    <source>
        <dbReference type="SAM" id="MobiDB-lite"/>
    </source>
</evidence>
<feature type="signal peptide" evidence="3">
    <location>
        <begin position="1"/>
        <end position="18"/>
    </location>
</feature>
<feature type="transmembrane region" description="Helical" evidence="2">
    <location>
        <begin position="186"/>
        <end position="204"/>
    </location>
</feature>
<accession>A0A7M7GP42</accession>
<accession>A0A8B6YV62</accession>
<proteinExistence type="predicted"/>
<evidence type="ECO:0000313" key="6">
    <source>
        <dbReference type="RefSeq" id="XP_006561051.1"/>
    </source>
</evidence>
<protein>
    <submittedName>
        <fullName evidence="6">Uncharacterized protein LOC102655520 isoform X1</fullName>
    </submittedName>
</protein>
<keyword evidence="2" id="KW-0812">Transmembrane</keyword>
<dbReference type="AlphaFoldDB" id="A0A7M7GP42"/>
<feature type="region of interest" description="Disordered" evidence="1">
    <location>
        <begin position="28"/>
        <end position="111"/>
    </location>
</feature>
<organism evidence="4">
    <name type="scientific">Apis mellifera</name>
    <name type="common">Honeybee</name>
    <dbReference type="NCBI Taxonomy" id="7460"/>
    <lineage>
        <taxon>Eukaryota</taxon>
        <taxon>Metazoa</taxon>
        <taxon>Ecdysozoa</taxon>
        <taxon>Arthropoda</taxon>
        <taxon>Hexapoda</taxon>
        <taxon>Insecta</taxon>
        <taxon>Pterygota</taxon>
        <taxon>Neoptera</taxon>
        <taxon>Endopterygota</taxon>
        <taxon>Hymenoptera</taxon>
        <taxon>Apocrita</taxon>
        <taxon>Aculeata</taxon>
        <taxon>Apoidea</taxon>
        <taxon>Anthophila</taxon>
        <taxon>Apidae</taxon>
        <taxon>Apis</taxon>
    </lineage>
</organism>
<reference evidence="6" key="2">
    <citation type="submission" date="2025-04" db="UniProtKB">
        <authorList>
            <consortium name="RefSeq"/>
        </authorList>
    </citation>
    <scope>IDENTIFICATION</scope>
    <source>
        <strain evidence="6">DH4</strain>
        <tissue evidence="6">Whole body</tissue>
    </source>
</reference>
<dbReference type="EnsemblMetazoa" id="XM_006560988">
    <property type="protein sequence ID" value="XP_006561051"/>
    <property type="gene ID" value="LOC102655520"/>
</dbReference>
<evidence type="ECO:0000313" key="4">
    <source>
        <dbReference type="EnsemblMetazoa" id="XP_006561051"/>
    </source>
</evidence>